<organism evidence="1 2">
    <name type="scientific">Oryza meyeriana var. granulata</name>
    <dbReference type="NCBI Taxonomy" id="110450"/>
    <lineage>
        <taxon>Eukaryota</taxon>
        <taxon>Viridiplantae</taxon>
        <taxon>Streptophyta</taxon>
        <taxon>Embryophyta</taxon>
        <taxon>Tracheophyta</taxon>
        <taxon>Spermatophyta</taxon>
        <taxon>Magnoliopsida</taxon>
        <taxon>Liliopsida</taxon>
        <taxon>Poales</taxon>
        <taxon>Poaceae</taxon>
        <taxon>BOP clade</taxon>
        <taxon>Oryzoideae</taxon>
        <taxon>Oryzeae</taxon>
        <taxon>Oryzinae</taxon>
        <taxon>Oryza</taxon>
        <taxon>Oryza meyeriana</taxon>
    </lineage>
</organism>
<protein>
    <submittedName>
        <fullName evidence="1">Uncharacterized protein</fullName>
    </submittedName>
</protein>
<dbReference type="InterPro" id="IPR023213">
    <property type="entry name" value="CAT-like_dom_sf"/>
</dbReference>
<name>A0A6G1E7S6_9ORYZ</name>
<gene>
    <name evidence="1" type="ORF">E2562_037292</name>
</gene>
<dbReference type="GO" id="GO:0050734">
    <property type="term" value="F:hydroxycinnamoyltransferase activity"/>
    <property type="evidence" value="ECO:0007669"/>
    <property type="project" value="UniProtKB-ARBA"/>
</dbReference>
<comment type="caution">
    <text evidence="1">The sequence shown here is derived from an EMBL/GenBank/DDBJ whole genome shotgun (WGS) entry which is preliminary data.</text>
</comment>
<dbReference type="Proteomes" id="UP000479710">
    <property type="component" value="Unassembled WGS sequence"/>
</dbReference>
<sequence>MLSTNYIQKGLLFPSTSSSTDHLTLALTTTLHAYYLVASHFITDKHPDRGCSVSIDYNGHSVQIVHIVTNVIPLNADVPPHFLPIPRCYQL</sequence>
<accession>A0A6G1E7S6</accession>
<evidence type="ECO:0000313" key="2">
    <source>
        <dbReference type="Proteomes" id="UP000479710"/>
    </source>
</evidence>
<proteinExistence type="predicted"/>
<reference evidence="1 2" key="1">
    <citation type="submission" date="2019-11" db="EMBL/GenBank/DDBJ databases">
        <title>Whole genome sequence of Oryza granulata.</title>
        <authorList>
            <person name="Li W."/>
        </authorList>
    </citation>
    <scope>NUCLEOTIDE SEQUENCE [LARGE SCALE GENOMIC DNA]</scope>
    <source>
        <strain evidence="2">cv. Menghai</strain>
        <tissue evidence="1">Leaf</tissue>
    </source>
</reference>
<dbReference type="EMBL" id="SPHZ02000005">
    <property type="protein sequence ID" value="KAF0920819.1"/>
    <property type="molecule type" value="Genomic_DNA"/>
</dbReference>
<evidence type="ECO:0000313" key="1">
    <source>
        <dbReference type="EMBL" id="KAF0920819.1"/>
    </source>
</evidence>
<keyword evidence="2" id="KW-1185">Reference proteome</keyword>
<dbReference type="AlphaFoldDB" id="A0A6G1E7S6"/>
<dbReference type="Gene3D" id="3.30.559.10">
    <property type="entry name" value="Chloramphenicol acetyltransferase-like domain"/>
    <property type="match status" value="1"/>
</dbReference>